<accession>A0A9P1IWA7</accession>
<feature type="transmembrane region" description="Helical" evidence="1">
    <location>
        <begin position="20"/>
        <end position="48"/>
    </location>
</feature>
<protein>
    <recommendedName>
        <fullName evidence="4">7TM GPCR serpentine receptor class x (Srx) domain-containing protein</fullName>
    </recommendedName>
</protein>
<keyword evidence="1" id="KW-0812">Transmembrane</keyword>
<evidence type="ECO:0000313" key="2">
    <source>
        <dbReference type="EMBL" id="CAI5451327.1"/>
    </source>
</evidence>
<keyword evidence="1" id="KW-1133">Transmembrane helix</keyword>
<dbReference type="EMBL" id="CANHGI010000005">
    <property type="protein sequence ID" value="CAI5451327.1"/>
    <property type="molecule type" value="Genomic_DNA"/>
</dbReference>
<comment type="caution">
    <text evidence="2">The sequence shown here is derived from an EMBL/GenBank/DDBJ whole genome shotgun (WGS) entry which is preliminary data.</text>
</comment>
<sequence length="173" mass="20177">MFGFYIYSMMYVQGLTMQAVSAVTGSTLIISSLILFIYLTCISSRVYYETQGKLSLNKRFKLSQSYELSKSFIVPITTSIFFKIALFASYGLMAFVPADYLFPMFSFWNMVLNIDTSLFPVLFLLTNRTFKKKIRSMFFEKARVHQVRTLTGKNIQKNETHHDHFLALRQSWN</sequence>
<evidence type="ECO:0000313" key="3">
    <source>
        <dbReference type="Proteomes" id="UP001152747"/>
    </source>
</evidence>
<evidence type="ECO:0008006" key="4">
    <source>
        <dbReference type="Google" id="ProtNLM"/>
    </source>
</evidence>
<gene>
    <name evidence="2" type="ORF">CAMP_LOCUS13964</name>
</gene>
<dbReference type="AlphaFoldDB" id="A0A9P1IWA7"/>
<feature type="transmembrane region" description="Helical" evidence="1">
    <location>
        <begin position="68"/>
        <end position="93"/>
    </location>
</feature>
<keyword evidence="3" id="KW-1185">Reference proteome</keyword>
<reference evidence="2" key="1">
    <citation type="submission" date="2022-11" db="EMBL/GenBank/DDBJ databases">
        <authorList>
            <person name="Kikuchi T."/>
        </authorList>
    </citation>
    <scope>NUCLEOTIDE SEQUENCE</scope>
    <source>
        <strain evidence="2">PS1010</strain>
    </source>
</reference>
<dbReference type="Proteomes" id="UP001152747">
    <property type="component" value="Unassembled WGS sequence"/>
</dbReference>
<proteinExistence type="predicted"/>
<keyword evidence="1" id="KW-0472">Membrane</keyword>
<organism evidence="2 3">
    <name type="scientific">Caenorhabditis angaria</name>
    <dbReference type="NCBI Taxonomy" id="860376"/>
    <lineage>
        <taxon>Eukaryota</taxon>
        <taxon>Metazoa</taxon>
        <taxon>Ecdysozoa</taxon>
        <taxon>Nematoda</taxon>
        <taxon>Chromadorea</taxon>
        <taxon>Rhabditida</taxon>
        <taxon>Rhabditina</taxon>
        <taxon>Rhabditomorpha</taxon>
        <taxon>Rhabditoidea</taxon>
        <taxon>Rhabditidae</taxon>
        <taxon>Peloderinae</taxon>
        <taxon>Caenorhabditis</taxon>
    </lineage>
</organism>
<evidence type="ECO:0000256" key="1">
    <source>
        <dbReference type="SAM" id="Phobius"/>
    </source>
</evidence>
<feature type="transmembrane region" description="Helical" evidence="1">
    <location>
        <begin position="105"/>
        <end position="125"/>
    </location>
</feature>
<name>A0A9P1IWA7_9PELO</name>